<dbReference type="AlphaFoldDB" id="A0A2S9J0Q6"/>
<protein>
    <submittedName>
        <fullName evidence="1">SusD/RagB family nutrient-binding outer membrane lipoprotein</fullName>
    </submittedName>
</protein>
<dbReference type="PROSITE" id="PS51257">
    <property type="entry name" value="PROKAR_LIPOPROTEIN"/>
    <property type="match status" value="1"/>
</dbReference>
<evidence type="ECO:0000313" key="1">
    <source>
        <dbReference type="EMBL" id="PRD46334.1"/>
    </source>
</evidence>
<organism evidence="1 2">
    <name type="scientific">Sphingobacterium haloxyli</name>
    <dbReference type="NCBI Taxonomy" id="2100533"/>
    <lineage>
        <taxon>Bacteria</taxon>
        <taxon>Pseudomonadati</taxon>
        <taxon>Bacteroidota</taxon>
        <taxon>Sphingobacteriia</taxon>
        <taxon>Sphingobacteriales</taxon>
        <taxon>Sphingobacteriaceae</taxon>
        <taxon>Sphingobacterium</taxon>
    </lineage>
</organism>
<evidence type="ECO:0000313" key="2">
    <source>
        <dbReference type="Proteomes" id="UP000239711"/>
    </source>
</evidence>
<dbReference type="SUPFAM" id="SSF48452">
    <property type="entry name" value="TPR-like"/>
    <property type="match status" value="1"/>
</dbReference>
<dbReference type="RefSeq" id="WP_105718067.1">
    <property type="nucleotide sequence ID" value="NZ_PVBQ01000015.1"/>
</dbReference>
<dbReference type="Pfam" id="PF12771">
    <property type="entry name" value="SusD-like_2"/>
    <property type="match status" value="1"/>
</dbReference>
<reference evidence="1 2" key="1">
    <citation type="submission" date="2018-02" db="EMBL/GenBank/DDBJ databases">
        <title>The draft genome of Sphingobacterium sp. 5JN-11.</title>
        <authorList>
            <person name="Liu L."/>
            <person name="Li L."/>
            <person name="Liang L."/>
            <person name="Zhang X."/>
            <person name="Wang T."/>
        </authorList>
    </citation>
    <scope>NUCLEOTIDE SEQUENCE [LARGE SCALE GENOMIC DNA]</scope>
    <source>
        <strain evidence="1 2">5JN-11</strain>
    </source>
</reference>
<proteinExistence type="predicted"/>
<dbReference type="Proteomes" id="UP000239711">
    <property type="component" value="Unassembled WGS sequence"/>
</dbReference>
<keyword evidence="2" id="KW-1185">Reference proteome</keyword>
<dbReference type="Gene3D" id="1.25.40.390">
    <property type="match status" value="1"/>
</dbReference>
<dbReference type="InterPro" id="IPR041662">
    <property type="entry name" value="SusD-like_2"/>
</dbReference>
<dbReference type="OrthoDB" id="1387301at2"/>
<dbReference type="InterPro" id="IPR011990">
    <property type="entry name" value="TPR-like_helical_dom_sf"/>
</dbReference>
<comment type="caution">
    <text evidence="1">The sequence shown here is derived from an EMBL/GenBank/DDBJ whole genome shotgun (WGS) entry which is preliminary data.</text>
</comment>
<name>A0A2S9J0Q6_9SPHI</name>
<sequence length="510" mass="57112">MKKYLTCLAVAVVTFQSCNDFEEINIDPNNPAVVPVEMLLPPVISGGANTMVGSGRRAGQYVQHLAYPGGTSESDGRFNLTGANWREEWNGAVRLIKDVNQMKLLAEQNNQPEYMALGHINKVYILSLVTDAFGDIPYDEAGMGNVDGLEFPKFQAQEEVYQRMLEDLEAANTLLAELPAGVSVSRDILYNGDLQKWRKFANALKIRILMRQSAKKDVSQQVAQIFNNPDRYPVFSDVEDGATLVYNNSSDYYPWFIQNPSSDGSGVDFSDNARVSDVMIGLLKKGGDPRLFIYAAPTRNSFLDNAGDADKELQYRGQTAGLSSAEQEELYKSTGLKEGDFSVVGRRIRRDNRAFLMTYSELLLLKAEAIQRNMGVAGQAAEIYREAVNASFGKWEQVGSQTQTQNPYISEGQRDAYWANSVNQYQPEKGLTMIAEQYFIDSFLNGFEGWASWRRTGVPEIKPGPSVLAAIPVRYVYSDNEQNNPSLIEWVEQHMDGKMPTHNVKVWFQP</sequence>
<keyword evidence="1" id="KW-0449">Lipoprotein</keyword>
<accession>A0A2S9J0Q6</accession>
<dbReference type="EMBL" id="PVBQ01000015">
    <property type="protein sequence ID" value="PRD46334.1"/>
    <property type="molecule type" value="Genomic_DNA"/>
</dbReference>
<gene>
    <name evidence="1" type="ORF">C5745_16265</name>
</gene>